<evidence type="ECO:0000256" key="1">
    <source>
        <dbReference type="ARBA" id="ARBA00004477"/>
    </source>
</evidence>
<evidence type="ECO:0000256" key="3">
    <source>
        <dbReference type="ARBA" id="ARBA00022824"/>
    </source>
</evidence>
<keyword evidence="4 7" id="KW-1133">Transmembrane helix</keyword>
<evidence type="ECO:0000313" key="8">
    <source>
        <dbReference type="EMBL" id="WVZ86424.1"/>
    </source>
</evidence>
<organism evidence="8 9">
    <name type="scientific">Paspalum notatum var. saurae</name>
    <dbReference type="NCBI Taxonomy" id="547442"/>
    <lineage>
        <taxon>Eukaryota</taxon>
        <taxon>Viridiplantae</taxon>
        <taxon>Streptophyta</taxon>
        <taxon>Embryophyta</taxon>
        <taxon>Tracheophyta</taxon>
        <taxon>Spermatophyta</taxon>
        <taxon>Magnoliopsida</taxon>
        <taxon>Liliopsida</taxon>
        <taxon>Poales</taxon>
        <taxon>Poaceae</taxon>
        <taxon>PACMAD clade</taxon>
        <taxon>Panicoideae</taxon>
        <taxon>Andropogonodae</taxon>
        <taxon>Paspaleae</taxon>
        <taxon>Paspalinae</taxon>
        <taxon>Paspalum</taxon>
    </lineage>
</organism>
<dbReference type="PANTHER" id="PTHR33727:SF14">
    <property type="entry name" value="OS04G0518650 PROTEIN"/>
    <property type="match status" value="1"/>
</dbReference>
<gene>
    <name evidence="8" type="ORF">U9M48_033204</name>
</gene>
<keyword evidence="5 7" id="KW-0472">Membrane</keyword>
<feature type="region of interest" description="Disordered" evidence="6">
    <location>
        <begin position="119"/>
        <end position="150"/>
    </location>
</feature>
<evidence type="ECO:0000256" key="2">
    <source>
        <dbReference type="ARBA" id="ARBA00022692"/>
    </source>
</evidence>
<evidence type="ECO:0000256" key="5">
    <source>
        <dbReference type="ARBA" id="ARBA00023136"/>
    </source>
</evidence>
<dbReference type="Proteomes" id="UP001341281">
    <property type="component" value="Chromosome 07"/>
</dbReference>
<accession>A0AAQ3U903</accession>
<feature type="transmembrane region" description="Helical" evidence="7">
    <location>
        <begin position="83"/>
        <end position="103"/>
    </location>
</feature>
<dbReference type="InterPro" id="IPR024512">
    <property type="entry name" value="Ser_palmitoyltrfase_ssu-like"/>
</dbReference>
<evidence type="ECO:0000256" key="6">
    <source>
        <dbReference type="SAM" id="MobiDB-lite"/>
    </source>
</evidence>
<evidence type="ECO:0000256" key="4">
    <source>
        <dbReference type="ARBA" id="ARBA00022989"/>
    </source>
</evidence>
<dbReference type="AlphaFoldDB" id="A0AAQ3U903"/>
<comment type="subcellular location">
    <subcellularLocation>
        <location evidence="1">Endoplasmic reticulum membrane</location>
        <topology evidence="1">Multi-pass membrane protein</topology>
    </subcellularLocation>
</comment>
<evidence type="ECO:0000313" key="9">
    <source>
        <dbReference type="Proteomes" id="UP001341281"/>
    </source>
</evidence>
<keyword evidence="2 7" id="KW-0812">Transmembrane</keyword>
<dbReference type="EMBL" id="CP144751">
    <property type="protein sequence ID" value="WVZ86424.1"/>
    <property type="molecule type" value="Genomic_DNA"/>
</dbReference>
<dbReference type="Pfam" id="PF11779">
    <property type="entry name" value="SPT_ssu-like"/>
    <property type="match status" value="1"/>
</dbReference>
<keyword evidence="9" id="KW-1185">Reference proteome</keyword>
<reference evidence="8 9" key="1">
    <citation type="submission" date="2024-02" db="EMBL/GenBank/DDBJ databases">
        <title>High-quality chromosome-scale genome assembly of Pensacola bahiagrass (Paspalum notatum Flugge var. saurae).</title>
        <authorList>
            <person name="Vega J.M."/>
            <person name="Podio M."/>
            <person name="Orjuela J."/>
            <person name="Siena L.A."/>
            <person name="Pessino S.C."/>
            <person name="Combes M.C."/>
            <person name="Mariac C."/>
            <person name="Albertini E."/>
            <person name="Pupilli F."/>
            <person name="Ortiz J.P.A."/>
            <person name="Leblanc O."/>
        </authorList>
    </citation>
    <scope>NUCLEOTIDE SEQUENCE [LARGE SCALE GENOMIC DNA]</scope>
    <source>
        <strain evidence="8">R1</strain>
        <tissue evidence="8">Leaf</tissue>
    </source>
</reference>
<sequence length="150" mass="16375">MNWIGRKIHLYNVTIGLYMLDWWERYLFTRVAAFIRSPGLYVSWFPSVNRCTRSVSLKQLTSSSSGKRAGGKRRAAVSAMFEVVISIPAILLLIVLALGCYLLGRNRGRAEAAAAMAPQQFAPPAPPPGLPPKYEPACQAGPSRPAGDVT</sequence>
<protein>
    <submittedName>
        <fullName evidence="8">Uncharacterized protein</fullName>
    </submittedName>
</protein>
<keyword evidence="3" id="KW-0256">Endoplasmic reticulum</keyword>
<feature type="compositionally biased region" description="Pro residues" evidence="6">
    <location>
        <begin position="121"/>
        <end position="134"/>
    </location>
</feature>
<proteinExistence type="predicted"/>
<name>A0AAQ3U903_PASNO</name>
<dbReference type="GO" id="GO:0005789">
    <property type="term" value="C:endoplasmic reticulum membrane"/>
    <property type="evidence" value="ECO:0007669"/>
    <property type="project" value="UniProtKB-SubCell"/>
</dbReference>
<evidence type="ECO:0000256" key="7">
    <source>
        <dbReference type="SAM" id="Phobius"/>
    </source>
</evidence>
<dbReference type="PANTHER" id="PTHR33727">
    <property type="entry name" value="OS07G0446900 PROTEIN"/>
    <property type="match status" value="1"/>
</dbReference>